<dbReference type="RefSeq" id="WP_184387480.1">
    <property type="nucleotide sequence ID" value="NZ_BAAAJD010000128.1"/>
</dbReference>
<name>A0A7W8QGQ9_9ACTN</name>
<evidence type="ECO:0000256" key="4">
    <source>
        <dbReference type="PROSITE-ProRule" id="PRU00335"/>
    </source>
</evidence>
<protein>
    <submittedName>
        <fullName evidence="6">AcrR family transcriptional regulator</fullName>
    </submittedName>
</protein>
<proteinExistence type="predicted"/>
<evidence type="ECO:0000313" key="6">
    <source>
        <dbReference type="EMBL" id="MBB5429965.1"/>
    </source>
</evidence>
<sequence>MARLSRAELQEVNRAKVLAAADAEFAERGFRDAKVDAIAERAELTRGAVYSNFPGKRALYFAVLAERAERAPVQPPPAPGGTVREALGAFARAWSARLPLADTDGRPGEARMDEDLIPEVQADEPARRAFAQLMKVDALLLGLALERLAPRGASRRVRTAEAALTLLHGAARTAAAAPGFTEPFDVVRACEHLDGVYPDDAWPEPAYPPPVGRTDEPWTPPEAADLVAAAPADLAADGVLCVLGVHRLGALEEAVRAARPGDRVTAAVTTDAPGELLPLARLAVADLTGCLRRAVPARALPRLQVVCDPEGAIAAAAGVADPGDGTEAAVRIAAGRITARATGRLACHAAAAAAGTDGPGGRGAEEGATG</sequence>
<dbReference type="Gene3D" id="1.10.357.10">
    <property type="entry name" value="Tetracycline Repressor, domain 2"/>
    <property type="match status" value="1"/>
</dbReference>
<feature type="domain" description="HTH tetR-type" evidence="5">
    <location>
        <begin position="11"/>
        <end position="71"/>
    </location>
</feature>
<feature type="DNA-binding region" description="H-T-H motif" evidence="4">
    <location>
        <begin position="34"/>
        <end position="53"/>
    </location>
</feature>
<gene>
    <name evidence="6" type="ORF">HDA36_000049</name>
</gene>
<evidence type="ECO:0000259" key="5">
    <source>
        <dbReference type="PROSITE" id="PS50977"/>
    </source>
</evidence>
<keyword evidence="7" id="KW-1185">Reference proteome</keyword>
<organism evidence="6 7">
    <name type="scientific">Nocardiopsis composta</name>
    <dbReference type="NCBI Taxonomy" id="157465"/>
    <lineage>
        <taxon>Bacteria</taxon>
        <taxon>Bacillati</taxon>
        <taxon>Actinomycetota</taxon>
        <taxon>Actinomycetes</taxon>
        <taxon>Streptosporangiales</taxon>
        <taxon>Nocardiopsidaceae</taxon>
        <taxon>Nocardiopsis</taxon>
    </lineage>
</organism>
<accession>A0A7W8QGQ9</accession>
<dbReference type="InterPro" id="IPR001647">
    <property type="entry name" value="HTH_TetR"/>
</dbReference>
<dbReference type="Pfam" id="PF00440">
    <property type="entry name" value="TetR_N"/>
    <property type="match status" value="1"/>
</dbReference>
<reference evidence="6 7" key="1">
    <citation type="submission" date="2020-08" db="EMBL/GenBank/DDBJ databases">
        <title>Sequencing the genomes of 1000 actinobacteria strains.</title>
        <authorList>
            <person name="Klenk H.-P."/>
        </authorList>
    </citation>
    <scope>NUCLEOTIDE SEQUENCE [LARGE SCALE GENOMIC DNA]</scope>
    <source>
        <strain evidence="6 7">DSM 44551</strain>
    </source>
</reference>
<dbReference type="InterPro" id="IPR050109">
    <property type="entry name" value="HTH-type_TetR-like_transc_reg"/>
</dbReference>
<evidence type="ECO:0000256" key="1">
    <source>
        <dbReference type="ARBA" id="ARBA00023015"/>
    </source>
</evidence>
<comment type="caution">
    <text evidence="6">The sequence shown here is derived from an EMBL/GenBank/DDBJ whole genome shotgun (WGS) entry which is preliminary data.</text>
</comment>
<dbReference type="Proteomes" id="UP000572635">
    <property type="component" value="Unassembled WGS sequence"/>
</dbReference>
<dbReference type="PANTHER" id="PTHR30055">
    <property type="entry name" value="HTH-TYPE TRANSCRIPTIONAL REGULATOR RUTR"/>
    <property type="match status" value="1"/>
</dbReference>
<keyword evidence="2 4" id="KW-0238">DNA-binding</keyword>
<dbReference type="GO" id="GO:0000976">
    <property type="term" value="F:transcription cis-regulatory region binding"/>
    <property type="evidence" value="ECO:0007669"/>
    <property type="project" value="TreeGrafter"/>
</dbReference>
<dbReference type="PRINTS" id="PR00455">
    <property type="entry name" value="HTHTETR"/>
</dbReference>
<keyword evidence="3" id="KW-0804">Transcription</keyword>
<evidence type="ECO:0000256" key="2">
    <source>
        <dbReference type="ARBA" id="ARBA00023125"/>
    </source>
</evidence>
<dbReference type="SUPFAM" id="SSF46689">
    <property type="entry name" value="Homeodomain-like"/>
    <property type="match status" value="1"/>
</dbReference>
<dbReference type="PROSITE" id="PS50977">
    <property type="entry name" value="HTH_TETR_2"/>
    <property type="match status" value="1"/>
</dbReference>
<dbReference type="AlphaFoldDB" id="A0A7W8QGQ9"/>
<keyword evidence="1" id="KW-0805">Transcription regulation</keyword>
<dbReference type="InterPro" id="IPR009057">
    <property type="entry name" value="Homeodomain-like_sf"/>
</dbReference>
<dbReference type="GO" id="GO:0003700">
    <property type="term" value="F:DNA-binding transcription factor activity"/>
    <property type="evidence" value="ECO:0007669"/>
    <property type="project" value="TreeGrafter"/>
</dbReference>
<dbReference type="EMBL" id="JACHDB010000001">
    <property type="protein sequence ID" value="MBB5429965.1"/>
    <property type="molecule type" value="Genomic_DNA"/>
</dbReference>
<evidence type="ECO:0000313" key="7">
    <source>
        <dbReference type="Proteomes" id="UP000572635"/>
    </source>
</evidence>
<evidence type="ECO:0000256" key="3">
    <source>
        <dbReference type="ARBA" id="ARBA00023163"/>
    </source>
</evidence>
<dbReference type="PANTHER" id="PTHR30055:SF234">
    <property type="entry name" value="HTH-TYPE TRANSCRIPTIONAL REGULATOR BETI"/>
    <property type="match status" value="1"/>
</dbReference>